<protein>
    <recommendedName>
        <fullName evidence="10">Flagellar protein FliL</fullName>
    </recommendedName>
</protein>
<feature type="transmembrane region" description="Helical" evidence="8">
    <location>
        <begin position="6"/>
        <end position="27"/>
    </location>
</feature>
<keyword evidence="3" id="KW-0145">Chemotaxis</keyword>
<evidence type="ECO:0000256" key="6">
    <source>
        <dbReference type="ARBA" id="ARBA00022989"/>
    </source>
</evidence>
<proteinExistence type="predicted"/>
<dbReference type="EMBL" id="VSSQ01000974">
    <property type="protein sequence ID" value="MPM03697.1"/>
    <property type="molecule type" value="Genomic_DNA"/>
</dbReference>
<dbReference type="GO" id="GO:0005886">
    <property type="term" value="C:plasma membrane"/>
    <property type="evidence" value="ECO:0007669"/>
    <property type="project" value="UniProtKB-SubCell"/>
</dbReference>
<dbReference type="Pfam" id="PF03748">
    <property type="entry name" value="FliL"/>
    <property type="match status" value="1"/>
</dbReference>
<dbReference type="AlphaFoldDB" id="A0A644WJE4"/>
<organism evidence="9">
    <name type="scientific">bioreactor metagenome</name>
    <dbReference type="NCBI Taxonomy" id="1076179"/>
    <lineage>
        <taxon>unclassified sequences</taxon>
        <taxon>metagenomes</taxon>
        <taxon>ecological metagenomes</taxon>
    </lineage>
</organism>
<keyword evidence="4 8" id="KW-0812">Transmembrane</keyword>
<sequence>MPKKTIIIIAVILVVVLASGAAVYFFLIRNTKDKPVELYNYAIKDSFVTNVKDSTKLFKVTVILVLNKKGMDDYIETNQYTIRDTILFILRDLTEDDIMSSDIQDKLRVTIPKAINEALNIDNVVSIKFSDFVMQ</sequence>
<keyword evidence="6 8" id="KW-1133">Transmembrane helix</keyword>
<keyword evidence="7 8" id="KW-0472">Membrane</keyword>
<gene>
    <name evidence="9" type="ORF">SDC9_49964</name>
</gene>
<comment type="subcellular location">
    <subcellularLocation>
        <location evidence="1">Cell membrane</location>
        <topology evidence="1">Single-pass membrane protein</topology>
    </subcellularLocation>
</comment>
<name>A0A644WJE4_9ZZZZ</name>
<evidence type="ECO:0000256" key="2">
    <source>
        <dbReference type="ARBA" id="ARBA00022475"/>
    </source>
</evidence>
<evidence type="ECO:0000256" key="3">
    <source>
        <dbReference type="ARBA" id="ARBA00022500"/>
    </source>
</evidence>
<evidence type="ECO:0000256" key="1">
    <source>
        <dbReference type="ARBA" id="ARBA00004162"/>
    </source>
</evidence>
<keyword evidence="2" id="KW-1003">Cell membrane</keyword>
<dbReference type="GO" id="GO:0071978">
    <property type="term" value="P:bacterial-type flagellum-dependent swarming motility"/>
    <property type="evidence" value="ECO:0007669"/>
    <property type="project" value="TreeGrafter"/>
</dbReference>
<evidence type="ECO:0000256" key="8">
    <source>
        <dbReference type="SAM" id="Phobius"/>
    </source>
</evidence>
<evidence type="ECO:0000256" key="4">
    <source>
        <dbReference type="ARBA" id="ARBA00022692"/>
    </source>
</evidence>
<evidence type="ECO:0008006" key="10">
    <source>
        <dbReference type="Google" id="ProtNLM"/>
    </source>
</evidence>
<evidence type="ECO:0000313" key="9">
    <source>
        <dbReference type="EMBL" id="MPM03697.1"/>
    </source>
</evidence>
<comment type="caution">
    <text evidence="9">The sequence shown here is derived from an EMBL/GenBank/DDBJ whole genome shotgun (WGS) entry which is preliminary data.</text>
</comment>
<dbReference type="GO" id="GO:0006935">
    <property type="term" value="P:chemotaxis"/>
    <property type="evidence" value="ECO:0007669"/>
    <property type="project" value="UniProtKB-KW"/>
</dbReference>
<dbReference type="GO" id="GO:0009425">
    <property type="term" value="C:bacterial-type flagellum basal body"/>
    <property type="evidence" value="ECO:0007669"/>
    <property type="project" value="InterPro"/>
</dbReference>
<reference evidence="9" key="1">
    <citation type="submission" date="2019-08" db="EMBL/GenBank/DDBJ databases">
        <authorList>
            <person name="Kucharzyk K."/>
            <person name="Murdoch R.W."/>
            <person name="Higgins S."/>
            <person name="Loffler F."/>
        </authorList>
    </citation>
    <scope>NUCLEOTIDE SEQUENCE</scope>
</reference>
<evidence type="ECO:0000256" key="7">
    <source>
        <dbReference type="ARBA" id="ARBA00023136"/>
    </source>
</evidence>
<evidence type="ECO:0000256" key="5">
    <source>
        <dbReference type="ARBA" id="ARBA00022779"/>
    </source>
</evidence>
<keyword evidence="5" id="KW-0283">Flagellar rotation</keyword>
<dbReference type="PANTHER" id="PTHR35091">
    <property type="entry name" value="FLAGELLAR PROTEIN FLIL"/>
    <property type="match status" value="1"/>
</dbReference>
<dbReference type="InterPro" id="IPR005503">
    <property type="entry name" value="FliL"/>
</dbReference>
<dbReference type="PANTHER" id="PTHR35091:SF2">
    <property type="entry name" value="FLAGELLAR PROTEIN FLIL"/>
    <property type="match status" value="1"/>
</dbReference>
<accession>A0A644WJE4</accession>